<feature type="domain" description="C2" evidence="2">
    <location>
        <begin position="1243"/>
        <end position="1396"/>
    </location>
</feature>
<dbReference type="Pfam" id="PF25339">
    <property type="entry name" value="C2_C2CD3_N"/>
    <property type="match status" value="1"/>
</dbReference>
<dbReference type="OrthoDB" id="79771at2759"/>
<dbReference type="GO" id="GO:0071539">
    <property type="term" value="P:protein localization to centrosome"/>
    <property type="evidence" value="ECO:0007669"/>
    <property type="project" value="TreeGrafter"/>
</dbReference>
<feature type="compositionally biased region" description="Polar residues" evidence="1">
    <location>
        <begin position="1912"/>
        <end position="1922"/>
    </location>
</feature>
<reference evidence="4" key="1">
    <citation type="submission" date="2025-08" db="UniProtKB">
        <authorList>
            <consortium name="RefSeq"/>
        </authorList>
    </citation>
    <scope>IDENTIFICATION</scope>
    <source>
        <tissue evidence="4">Whole organism</tissue>
    </source>
</reference>
<feature type="compositionally biased region" description="Polar residues" evidence="1">
    <location>
        <begin position="1672"/>
        <end position="1681"/>
    </location>
</feature>
<organism evidence="3 4">
    <name type="scientific">Frankliniella occidentalis</name>
    <name type="common">Western flower thrips</name>
    <name type="synonym">Euthrips occidentalis</name>
    <dbReference type="NCBI Taxonomy" id="133901"/>
    <lineage>
        <taxon>Eukaryota</taxon>
        <taxon>Metazoa</taxon>
        <taxon>Ecdysozoa</taxon>
        <taxon>Arthropoda</taxon>
        <taxon>Hexapoda</taxon>
        <taxon>Insecta</taxon>
        <taxon>Pterygota</taxon>
        <taxon>Neoptera</taxon>
        <taxon>Paraneoptera</taxon>
        <taxon>Thysanoptera</taxon>
        <taxon>Terebrantia</taxon>
        <taxon>Thripoidea</taxon>
        <taxon>Thripidae</taxon>
        <taxon>Frankliniella</taxon>
    </lineage>
</organism>
<dbReference type="RefSeq" id="XP_026278575.2">
    <property type="nucleotide sequence ID" value="XM_026422790.2"/>
</dbReference>
<evidence type="ECO:0000256" key="1">
    <source>
        <dbReference type="SAM" id="MobiDB-lite"/>
    </source>
</evidence>
<dbReference type="GO" id="GO:0034451">
    <property type="term" value="C:centriolar satellite"/>
    <property type="evidence" value="ECO:0007669"/>
    <property type="project" value="TreeGrafter"/>
</dbReference>
<feature type="compositionally biased region" description="Polar residues" evidence="1">
    <location>
        <begin position="600"/>
        <end position="612"/>
    </location>
</feature>
<evidence type="ECO:0000313" key="3">
    <source>
        <dbReference type="Proteomes" id="UP000504606"/>
    </source>
</evidence>
<feature type="region of interest" description="Disordered" evidence="1">
    <location>
        <begin position="670"/>
        <end position="695"/>
    </location>
</feature>
<proteinExistence type="predicted"/>
<dbReference type="InterPro" id="IPR000008">
    <property type="entry name" value="C2_dom"/>
</dbReference>
<feature type="region of interest" description="Disordered" evidence="1">
    <location>
        <begin position="1672"/>
        <end position="1694"/>
    </location>
</feature>
<feature type="compositionally biased region" description="Low complexity" evidence="1">
    <location>
        <begin position="670"/>
        <end position="685"/>
    </location>
</feature>
<dbReference type="Proteomes" id="UP000504606">
    <property type="component" value="Unplaced"/>
</dbReference>
<dbReference type="GeneID" id="113206635"/>
<feature type="region of interest" description="Disordered" evidence="1">
    <location>
        <begin position="1496"/>
        <end position="1533"/>
    </location>
</feature>
<dbReference type="GO" id="GO:0005814">
    <property type="term" value="C:centriole"/>
    <property type="evidence" value="ECO:0007669"/>
    <property type="project" value="TreeGrafter"/>
</dbReference>
<feature type="compositionally biased region" description="Basic and acidic residues" evidence="1">
    <location>
        <begin position="228"/>
        <end position="244"/>
    </location>
</feature>
<feature type="compositionally biased region" description="Basic and acidic residues" evidence="1">
    <location>
        <begin position="191"/>
        <end position="212"/>
    </location>
</feature>
<sequence length="1938" mass="214339">MTEDAATVAGLSLPPKVVGKVNGHLVMKVDEVLWARKPPGEVSAVVLWWGGDEPTTFRPSDVAEDSVKRRSAGVIYEIRTSLDLFEKYLRKCGGLEIAVADKYGMPIGCVTVMDIWQMISSSPFQGYFPIVNNFGNRIGDLHVSFNLRMQSSIANGNLTVLKAPNKQGFKTKDLKRLSPPRAKQSTSYSNSKEEKTKKNEKVLKDIHIESRIVPDLSSPCDSTTGNSNEDRNNAERTEISEKRASPTSNIISQILEHGTRIRDAMTASVIEDKIQLDFKNVPDINGLSSLAEATGGLTLGSDSCTPVDETTCQVNLKSCRETIPVVKQKVIDYLSGKPMSACEEKEALAAIRNMTPTKDILESVPDIHTKFQQKDSSQSSDLHAKESSEIVTNITDYSESTPLCDENQCSFEIDRQLLSQINCLRITILSLVLNSNGIKRVGSHPKKKSCVSQSALSLQPPGVTYFVEYKFPLPSGSRPWESNVRYCSKKISDHEITFGDRTVHNLPTSWHSSSSEESKWISLVSSFSFKVCARHLHQRVPIVLGLASPDSAKPLIESNHLRHNFDLPVMDSNCLPIAQLRVCLELGRDRIHFGGLLDPENNSLGMKSPRSTSSNKGQQSLSKKKLGKSVTTVTRNISTKSLTAPKIPLQQATQADRLIKKLVDNANVSLKSKQSSETSSLPSTERSYHSQTNSHVPRENIKFSTYITGCSTNVGTLPSEQFIKHELALTILQVVGTDVLNKSSGKHLRFYVTYEFPVVNALKKSTVDWRSCSTETSQNEDGSWMQSQHQIHAVIIPEKELFHDFLRQTFKYQGTTGKACITFSLCVRLYGEKVQDFLVAETYLPISCLSTLEDAYKEAARTKPNFSSSSCSCMVLDLPLEPLSSRGNQIDSENNGSLRVKVDYRHSVVQHSLYRGYFPGSRGDSISENIPYSNLEESLNTGEMITKHHKSSEGDLNLGRTPLSVPNWARSPDKKFIAPSTTGDGLQFVEALDLNQKSDMSSKNLHASWEPASWRETQKSAYLPTSLPVKNKVQRSVADVINETKKYNPKPGLKESPDSYNVCTGNRSPHTVQLSTDPMEECNMATPSTQKHWMTKNKADAETSTSSTENQVNVKHMSTRGTSPIILCAGTAQDEVENKAASRETKCDQKDKAQQIFINTVHQESQTTPRGQEILKKDVGTFAYSDHHDCESPNTVPVKTDVSVLPRSSIDEVETIEVDSEPVLSKKSSLQTRDRQETMNCVPDSLPSLSSDSILDSSIIPKTFRAKVGVECALHLQSTTGPVSDLHQNIQSFVFVSLNPCGLDGTVSTSMCHNPISISPAVLNNGEPEWHWEKEVVLPLDLLVLTMKRLIFKIWESNSVITEHKVRDMESAKLIGFSTLDLTVLSAGLPSICGWYNVMDFSGTCRGQIKLSVEPLEKISEIVDFSPLPCDDNPQTSSVHSMFVAHCAYPKFPSHVTQFPDILVQRVDSQTTNQATTSILSNYELLIKHKKGVEPPCDTQESTHHTHKMKTSPSIALQRKCESTSLSSSAQQNGKKCDSILTSTAIAHPCGGARESNADAKDYKDPSTVLREKLSELDEITKNFKARLISNGEAASSSDSNIRPFGIPKESKDHATCQMFDTRINSNNPLLRDSRKCGSCSHSIIEQNLQDTVEEYGTNFNKSRDVQLNSEIPDTCKSYNPRNEKDQASQKQRKMWERQEDLIDFGKLGIDTEDEESVSQNEDLGEWLSESAMQHVFNPYLFNDILNSMNSSRGVTVIELDDTGTPEDSPASTSRETDTNDIVQVDPETVHVCRNKRGDETFRKRASEIKRSEGFTIRQTNRSGFSAGDADSGVDVDLSSNFHSGLFFPASAAHHEPFLPNRSAPRSSRADIEREGSSSCSSRYHQSTVPSSASATPSESPSHTTHSDRKGSTSQTTCSSHVLGSVNAAKFHSSSRNS</sequence>
<name>A0A6J1SGW0_FRAOC</name>
<dbReference type="PANTHER" id="PTHR21254">
    <property type="entry name" value="C2 DOMAIN-CONTAINING PROTEIN 3"/>
    <property type="match status" value="1"/>
</dbReference>
<evidence type="ECO:0000259" key="2">
    <source>
        <dbReference type="PROSITE" id="PS50004"/>
    </source>
</evidence>
<dbReference type="GO" id="GO:0061511">
    <property type="term" value="P:centriole elongation"/>
    <property type="evidence" value="ECO:0007669"/>
    <property type="project" value="TreeGrafter"/>
</dbReference>
<feature type="compositionally biased region" description="Low complexity" evidence="1">
    <location>
        <begin position="1887"/>
        <end position="1904"/>
    </location>
</feature>
<dbReference type="PROSITE" id="PS50004">
    <property type="entry name" value="C2"/>
    <property type="match status" value="1"/>
</dbReference>
<protein>
    <submittedName>
        <fullName evidence="4">Uncharacterized protein LOC113206635</fullName>
    </submittedName>
</protein>
<dbReference type="InterPro" id="IPR057537">
    <property type="entry name" value="C2_C2CD3_N"/>
</dbReference>
<dbReference type="GO" id="GO:0060271">
    <property type="term" value="P:cilium assembly"/>
    <property type="evidence" value="ECO:0007669"/>
    <property type="project" value="TreeGrafter"/>
</dbReference>
<accession>A0A6J1SGW0</accession>
<feature type="region of interest" description="Disordered" evidence="1">
    <location>
        <begin position="169"/>
        <end position="245"/>
    </location>
</feature>
<feature type="region of interest" description="Disordered" evidence="1">
    <location>
        <begin position="597"/>
        <end position="632"/>
    </location>
</feature>
<evidence type="ECO:0000313" key="4">
    <source>
        <dbReference type="RefSeq" id="XP_026278575.2"/>
    </source>
</evidence>
<feature type="compositionally biased region" description="Polar residues" evidence="1">
    <location>
        <begin position="1523"/>
        <end position="1533"/>
    </location>
</feature>
<feature type="region of interest" description="Disordered" evidence="1">
    <location>
        <begin position="1856"/>
        <end position="1938"/>
    </location>
</feature>
<dbReference type="PANTHER" id="PTHR21254:SF1">
    <property type="entry name" value="C2 DOMAIN-CONTAINING PROTEIN 3"/>
    <property type="match status" value="1"/>
</dbReference>
<gene>
    <name evidence="4" type="primary">LOC113206635</name>
</gene>
<dbReference type="KEGG" id="foc:113206635"/>
<feature type="compositionally biased region" description="Polar residues" evidence="1">
    <location>
        <begin position="1877"/>
        <end position="1886"/>
    </location>
</feature>
<keyword evidence="3" id="KW-1185">Reference proteome</keyword>
<feature type="compositionally biased region" description="Basic and acidic residues" evidence="1">
    <location>
        <begin position="1682"/>
        <end position="1694"/>
    </location>
</feature>